<feature type="site" description="Important for enzyme activity" evidence="8">
    <location>
        <position position="307"/>
    </location>
</feature>
<accession>R4Z540</accession>
<dbReference type="RefSeq" id="WP_012230914.1">
    <property type="nucleotide sequence ID" value="NZ_HG422565.1"/>
</dbReference>
<name>R4Z540_9ACTN</name>
<evidence type="ECO:0000259" key="9">
    <source>
        <dbReference type="PROSITE" id="PS51387"/>
    </source>
</evidence>
<dbReference type="InterPro" id="IPR016169">
    <property type="entry name" value="FAD-bd_PCMH_sub2"/>
</dbReference>
<dbReference type="EMBL" id="CANL01000078">
    <property type="protein sequence ID" value="CCM65823.1"/>
    <property type="molecule type" value="Genomic_DNA"/>
</dbReference>
<feature type="active site" description="Proton donor/acceptor" evidence="5">
    <location>
        <position position="453"/>
    </location>
</feature>
<dbReference type="SUPFAM" id="SSF55103">
    <property type="entry name" value="FAD-linked oxidases, C-terminal domain"/>
    <property type="match status" value="1"/>
</dbReference>
<dbReference type="Gene3D" id="3.30.300.330">
    <property type="match status" value="1"/>
</dbReference>
<proteinExistence type="inferred from homology"/>
<evidence type="ECO:0000256" key="8">
    <source>
        <dbReference type="PIRSR" id="PIRSR625650-4"/>
    </source>
</evidence>
<gene>
    <name evidence="10" type="ORF">BN381_80353</name>
</gene>
<keyword evidence="3 7" id="KW-0274">FAD</keyword>
<evidence type="ECO:0000313" key="10">
    <source>
        <dbReference type="EMBL" id="CCM65823.1"/>
    </source>
</evidence>
<dbReference type="GO" id="GO:0008610">
    <property type="term" value="P:lipid biosynthetic process"/>
    <property type="evidence" value="ECO:0007669"/>
    <property type="project" value="InterPro"/>
</dbReference>
<dbReference type="PROSITE" id="PS51387">
    <property type="entry name" value="FAD_PCMH"/>
    <property type="match status" value="1"/>
</dbReference>
<dbReference type="STRING" id="1229780.BN381_80353"/>
<dbReference type="SUPFAM" id="SSF56176">
    <property type="entry name" value="FAD-binding/transporter-associated domain-like"/>
    <property type="match status" value="1"/>
</dbReference>
<sequence>MRSHWGWGVEADAPDAAAQRKLARTLKEQLGWDSLLPTEAVAVEDLTLPEPKVALPATLATLASVDVRDRAQHTYGRSYRDVARAHAGRFDHPPDAVVRPTSQAEVANVLDWASEVDVAVIPYGGGSSVCGGVEPDVGTPGRGVISLDMEALAGLIDLEVTDRAARFAAGTYGPAVNDALRPHGLTLRHFPQSFEFSTVGGWVATRAGGHFATGPTHIDDFVESITMETPAGAWESRRLPGSGAGPSPDRLVMGSEGVLGVICEAWLRVQPRPTFRASASVGFETLDAGVRAVRALAQSGLSPANCRLLDPVEALLAGAAASGATGAVLIVGFEGADHALGEVLSRALELCGDHGGDVSPGAMSVREGSGEPARSGAEEAWRSSFLRAPYQRDALVGLGVVVETFETACLWSRFEATDAAIRASIRNAMDQAGLEGIVSMRVTHAYPDGVAPYYTVMARPTPAHGQPVGVNDRIARWDAVKEASMEAITTERATATHHHAVGRDHRSAYDRQRPPLFAEALRAVKSRLDPSGIMNPGVLIDAG</sequence>
<dbReference type="InterPro" id="IPR006094">
    <property type="entry name" value="Oxid_FAD_bind_N"/>
</dbReference>
<comment type="cofactor">
    <cofactor evidence="7">
        <name>FAD</name>
        <dbReference type="ChEBI" id="CHEBI:57692"/>
    </cofactor>
</comment>
<evidence type="ECO:0000256" key="6">
    <source>
        <dbReference type="PIRSR" id="PIRSR625650-2"/>
    </source>
</evidence>
<feature type="domain" description="FAD-binding PCMH-type" evidence="9">
    <location>
        <begin position="90"/>
        <end position="272"/>
    </location>
</feature>
<dbReference type="Gene3D" id="3.30.70.3450">
    <property type="match status" value="1"/>
</dbReference>
<dbReference type="InterPro" id="IPR004113">
    <property type="entry name" value="FAD-bd_oxidored_4_C"/>
</dbReference>
<evidence type="ECO:0000313" key="11">
    <source>
        <dbReference type="Proteomes" id="UP000018291"/>
    </source>
</evidence>
<reference evidence="10 11" key="1">
    <citation type="journal article" date="2013" name="ISME J.">
        <title>Metabolic model for the filamentous 'Candidatus Microthrix parvicella' based on genomic and metagenomic analyses.</title>
        <authorList>
            <person name="Jon McIlroy S."/>
            <person name="Kristiansen R."/>
            <person name="Albertsen M."/>
            <person name="Michael Karst S."/>
            <person name="Rossetti S."/>
            <person name="Lund Nielsen J."/>
            <person name="Tandoi V."/>
            <person name="James Seviour R."/>
            <person name="Nielsen P.H."/>
        </authorList>
    </citation>
    <scope>NUCLEOTIDE SEQUENCE [LARGE SCALE GENOMIC DNA]</scope>
    <source>
        <strain evidence="10 11">RN1</strain>
    </source>
</reference>
<evidence type="ECO:0000256" key="5">
    <source>
        <dbReference type="PIRSR" id="PIRSR625650-1"/>
    </source>
</evidence>
<dbReference type="GO" id="GO:0016491">
    <property type="term" value="F:oxidoreductase activity"/>
    <property type="evidence" value="ECO:0007669"/>
    <property type="project" value="UniProtKB-KW"/>
</dbReference>
<dbReference type="Proteomes" id="UP000018291">
    <property type="component" value="Unassembled WGS sequence"/>
</dbReference>
<dbReference type="AlphaFoldDB" id="R4Z540"/>
<dbReference type="Pfam" id="PF01565">
    <property type="entry name" value="FAD_binding_4"/>
    <property type="match status" value="1"/>
</dbReference>
<protein>
    <submittedName>
        <fullName evidence="10">FAD linked oxidase domain protein</fullName>
    </submittedName>
</protein>
<feature type="binding site" evidence="7">
    <location>
        <begin position="256"/>
        <end position="262"/>
    </location>
    <ligand>
        <name>FAD</name>
        <dbReference type="ChEBI" id="CHEBI:57692"/>
    </ligand>
</feature>
<dbReference type="GO" id="GO:0071949">
    <property type="term" value="F:FAD binding"/>
    <property type="evidence" value="ECO:0007669"/>
    <property type="project" value="InterPro"/>
</dbReference>
<dbReference type="InterPro" id="IPR016164">
    <property type="entry name" value="FAD-linked_Oxase-like_C"/>
</dbReference>
<evidence type="ECO:0000256" key="3">
    <source>
        <dbReference type="ARBA" id="ARBA00022827"/>
    </source>
</evidence>
<organism evidence="10 11">
    <name type="scientific">Candidatus Neomicrothrix parvicella RN1</name>
    <dbReference type="NCBI Taxonomy" id="1229780"/>
    <lineage>
        <taxon>Bacteria</taxon>
        <taxon>Bacillati</taxon>
        <taxon>Actinomycetota</taxon>
        <taxon>Acidimicrobiia</taxon>
        <taxon>Acidimicrobiales</taxon>
        <taxon>Microthrixaceae</taxon>
        <taxon>Candidatus Neomicrothrix</taxon>
    </lineage>
</organism>
<dbReference type="InterPro" id="IPR025650">
    <property type="entry name" value="Alkyl-DHAP_Synthase"/>
</dbReference>
<evidence type="ECO:0000256" key="7">
    <source>
        <dbReference type="PIRSR" id="PIRSR625650-3"/>
    </source>
</evidence>
<evidence type="ECO:0000256" key="2">
    <source>
        <dbReference type="ARBA" id="ARBA00022630"/>
    </source>
</evidence>
<dbReference type="PANTHER" id="PTHR46568:SF1">
    <property type="entry name" value="ALKYLDIHYDROXYACETONEPHOSPHATE SYNTHASE, PEROXISOMAL"/>
    <property type="match status" value="1"/>
</dbReference>
<dbReference type="eggNOG" id="COG0277">
    <property type="taxonomic scope" value="Bacteria"/>
</dbReference>
<dbReference type="Pfam" id="PF02913">
    <property type="entry name" value="FAD-oxidase_C"/>
    <property type="match status" value="1"/>
</dbReference>
<keyword evidence="2" id="KW-0285">Flavoprotein</keyword>
<evidence type="ECO:0000256" key="4">
    <source>
        <dbReference type="ARBA" id="ARBA00023002"/>
    </source>
</evidence>
<dbReference type="GO" id="GO:0008609">
    <property type="term" value="F:alkylglycerone-phosphate synthase activity"/>
    <property type="evidence" value="ECO:0007669"/>
    <property type="project" value="InterPro"/>
</dbReference>
<keyword evidence="11" id="KW-1185">Reference proteome</keyword>
<dbReference type="PANTHER" id="PTHR46568">
    <property type="entry name" value="ALKYLDIHYDROXYACETONEPHOSPHATE SYNTHASE, PEROXISOMAL"/>
    <property type="match status" value="1"/>
</dbReference>
<keyword evidence="4" id="KW-0560">Oxidoreductase</keyword>
<evidence type="ECO:0000256" key="1">
    <source>
        <dbReference type="ARBA" id="ARBA00008000"/>
    </source>
</evidence>
<feature type="binding site" evidence="7">
    <location>
        <begin position="122"/>
        <end position="128"/>
    </location>
    <ligand>
        <name>FAD</name>
        <dbReference type="ChEBI" id="CHEBI:57692"/>
    </ligand>
</feature>
<dbReference type="InterPro" id="IPR016166">
    <property type="entry name" value="FAD-bd_PCMH"/>
</dbReference>
<feature type="binding site" evidence="6">
    <location>
        <position position="392"/>
    </location>
    <ligand>
        <name>substrate</name>
    </ligand>
</feature>
<comment type="caution">
    <text evidence="10">The sequence shown here is derived from an EMBL/GenBank/DDBJ whole genome shotgun (WGS) entry which is preliminary data.</text>
</comment>
<dbReference type="HOGENOM" id="CLU_017779_2_0_11"/>
<dbReference type="Gene3D" id="3.30.43.10">
    <property type="entry name" value="Uridine Diphospho-n-acetylenolpyruvylglucosamine Reductase, domain 2"/>
    <property type="match status" value="1"/>
</dbReference>
<dbReference type="InterPro" id="IPR016167">
    <property type="entry name" value="FAD-bd_PCMH_sub1"/>
</dbReference>
<dbReference type="Gene3D" id="3.30.465.10">
    <property type="match status" value="1"/>
</dbReference>
<comment type="similarity">
    <text evidence="1">Belongs to the FAD-binding oxidoreductase/transferase type 4 family.</text>
</comment>
<dbReference type="InterPro" id="IPR036318">
    <property type="entry name" value="FAD-bd_PCMH-like_sf"/>
</dbReference>